<evidence type="ECO:0000313" key="1">
    <source>
        <dbReference type="EMBL" id="OGG18931.1"/>
    </source>
</evidence>
<dbReference type="SUPFAM" id="SSF52402">
    <property type="entry name" value="Adenine nucleotide alpha hydrolases-like"/>
    <property type="match status" value="1"/>
</dbReference>
<protein>
    <recommendedName>
        <fullName evidence="3">UDP-N-acetyl-alpha-D-muramoyl-L-alanyl-L-glutamate epimerase</fullName>
    </recommendedName>
</protein>
<name>A0A1F6A2N4_9BACT</name>
<gene>
    <name evidence="1" type="ORF">A3D78_05745</name>
</gene>
<dbReference type="STRING" id="1798383.A3D78_05745"/>
<accession>A0A1F6A2N4</accession>
<comment type="caution">
    <text evidence="1">The sequence shown here is derived from an EMBL/GenBank/DDBJ whole genome shotgun (WGS) entry which is preliminary data.</text>
</comment>
<dbReference type="AlphaFoldDB" id="A0A1F6A2N4"/>
<evidence type="ECO:0000313" key="2">
    <source>
        <dbReference type="Proteomes" id="UP000176253"/>
    </source>
</evidence>
<dbReference type="Proteomes" id="UP000176253">
    <property type="component" value="Unassembled WGS sequence"/>
</dbReference>
<reference evidence="1 2" key="1">
    <citation type="journal article" date="2016" name="Nat. Commun.">
        <title>Thousands of microbial genomes shed light on interconnected biogeochemical processes in an aquifer system.</title>
        <authorList>
            <person name="Anantharaman K."/>
            <person name="Brown C.T."/>
            <person name="Hug L.A."/>
            <person name="Sharon I."/>
            <person name="Castelle C.J."/>
            <person name="Probst A.J."/>
            <person name="Thomas B.C."/>
            <person name="Singh A."/>
            <person name="Wilkins M.J."/>
            <person name="Karaoz U."/>
            <person name="Brodie E.L."/>
            <person name="Williams K.H."/>
            <person name="Hubbard S.S."/>
            <person name="Banfield J.F."/>
        </authorList>
    </citation>
    <scope>NUCLEOTIDE SEQUENCE [LARGE SCALE GENOMIC DNA]</scope>
</reference>
<dbReference type="EMBL" id="MFJM01000012">
    <property type="protein sequence ID" value="OGG18931.1"/>
    <property type="molecule type" value="Genomic_DNA"/>
</dbReference>
<proteinExistence type="predicted"/>
<evidence type="ECO:0008006" key="3">
    <source>
        <dbReference type="Google" id="ProtNLM"/>
    </source>
</evidence>
<organism evidence="1 2">
    <name type="scientific">Candidatus Gottesmanbacteria bacterium RIFCSPHIGHO2_02_FULL_39_14</name>
    <dbReference type="NCBI Taxonomy" id="1798383"/>
    <lineage>
        <taxon>Bacteria</taxon>
        <taxon>Candidatus Gottesmaniibacteriota</taxon>
    </lineage>
</organism>
<sequence length="462" mass="54029">MKKISVSAKVNNDGFSILLNMQKYNHCYPFKIWQNYPNLLKLPLAETAAYFFTHNLPAFQKVKLDYRFPPPAAYSLYVHGLVYSLLEVSCYKKSTVSALKKSFNSSFSLSFTGVPHCYPQIKIDDPDKKKAVILFTFGKDSLLTLALTEELGLKSELFFMDEPQSPYELQARDKFKGEFSRQFKTKLNIINLEVGNLRQFGGQMWGWDLIIMEYLLLLLPFIRYSRAAYFFISNEHNNDEIETDKEGFLTYYRYEQSSQWTLNLNHLLRLFASKAHASSLIEPLYEFLAVYILHHRYPAFARYHLSCCGDDEKSAVKRWCGVCFACTRMYLFLLSFGIDPEFVGFYENLLKKDKSKYYGNLFEKNRISDWPQFLNSNAEILLAFYLAYLRGNNGELMIIFRKKYLFRVEKNIKLLMGKVLRLYSTESVPGELKNRLLPIYKSELENLKKEIRLLSAVHAGKY</sequence>